<feature type="transmembrane region" description="Helical" evidence="1">
    <location>
        <begin position="95"/>
        <end position="114"/>
    </location>
</feature>
<sequence>MTAEALGVVFQMRAVIDPGTISILGAVAISLGTAACTVLAFISLAILWQFPTPFGYVLSINPFVLFFSIFTVLVVGPRALTQSPMLRMQFRSQFIIILNQGVVAICYPFFSAVFNRLSGIQQTAFVFVLPLIKFFAKQNIANAAKSYHEYVGPVVVFSVDLFNIYYVAICMQASKSLVTTAIIMAADSCHVILALRAILKGKGNAQVYQKSVEPSIESVTHYLRDLPVLLRKTSREDEKAQRSHRHFRLFAPFSAATFD</sequence>
<feature type="transmembrane region" description="Helical" evidence="1">
    <location>
        <begin position="21"/>
        <end position="48"/>
    </location>
</feature>
<name>A0A8T1W455_9STRA</name>
<feature type="transmembrane region" description="Helical" evidence="1">
    <location>
        <begin position="120"/>
        <end position="136"/>
    </location>
</feature>
<evidence type="ECO:0000256" key="1">
    <source>
        <dbReference type="SAM" id="Phobius"/>
    </source>
</evidence>
<feature type="transmembrane region" description="Helical" evidence="1">
    <location>
        <begin position="181"/>
        <end position="199"/>
    </location>
</feature>
<evidence type="ECO:0000313" key="3">
    <source>
        <dbReference type="Proteomes" id="UP000694044"/>
    </source>
</evidence>
<protein>
    <submittedName>
        <fullName evidence="2">Sister chromatid cohesion protein 2</fullName>
    </submittedName>
</protein>
<keyword evidence="1" id="KW-0472">Membrane</keyword>
<evidence type="ECO:0000313" key="2">
    <source>
        <dbReference type="EMBL" id="KAG7388016.1"/>
    </source>
</evidence>
<feature type="transmembrane region" description="Helical" evidence="1">
    <location>
        <begin position="54"/>
        <end position="75"/>
    </location>
</feature>
<organism evidence="2 3">
    <name type="scientific">Phytophthora pseudosyringae</name>
    <dbReference type="NCBI Taxonomy" id="221518"/>
    <lineage>
        <taxon>Eukaryota</taxon>
        <taxon>Sar</taxon>
        <taxon>Stramenopiles</taxon>
        <taxon>Oomycota</taxon>
        <taxon>Peronosporomycetes</taxon>
        <taxon>Peronosporales</taxon>
        <taxon>Peronosporaceae</taxon>
        <taxon>Phytophthora</taxon>
    </lineage>
</organism>
<comment type="caution">
    <text evidence="2">The sequence shown here is derived from an EMBL/GenBank/DDBJ whole genome shotgun (WGS) entry which is preliminary data.</text>
</comment>
<accession>A0A8T1W455</accession>
<keyword evidence="1" id="KW-0812">Transmembrane</keyword>
<keyword evidence="1" id="KW-1133">Transmembrane helix</keyword>
<feature type="transmembrane region" description="Helical" evidence="1">
    <location>
        <begin position="148"/>
        <end position="169"/>
    </location>
</feature>
<dbReference type="Proteomes" id="UP000694044">
    <property type="component" value="Unassembled WGS sequence"/>
</dbReference>
<dbReference type="AlphaFoldDB" id="A0A8T1W455"/>
<proteinExistence type="predicted"/>
<gene>
    <name evidence="2" type="primary">SCC2_3</name>
    <name evidence="2" type="ORF">PHYPSEUDO_013268</name>
</gene>
<reference evidence="2" key="1">
    <citation type="submission" date="2021-02" db="EMBL/GenBank/DDBJ databases">
        <authorList>
            <person name="Palmer J.M."/>
        </authorList>
    </citation>
    <scope>NUCLEOTIDE SEQUENCE</scope>
    <source>
        <strain evidence="2">SCRP734</strain>
    </source>
</reference>
<keyword evidence="3" id="KW-1185">Reference proteome</keyword>
<dbReference type="EMBL" id="JAGDFM010000068">
    <property type="protein sequence ID" value="KAG7388016.1"/>
    <property type="molecule type" value="Genomic_DNA"/>
</dbReference>
<dbReference type="OrthoDB" id="125713at2759"/>